<feature type="transmembrane region" description="Helical" evidence="7">
    <location>
        <begin position="285"/>
        <end position="310"/>
    </location>
</feature>
<evidence type="ECO:0000259" key="12">
    <source>
        <dbReference type="Pfam" id="PF23487"/>
    </source>
</evidence>
<evidence type="ECO:0000256" key="5">
    <source>
        <dbReference type="ARBA" id="ARBA00023136"/>
    </source>
</evidence>
<dbReference type="GO" id="GO:0016020">
    <property type="term" value="C:membrane"/>
    <property type="evidence" value="ECO:0007669"/>
    <property type="project" value="UniProtKB-SubCell"/>
</dbReference>
<dbReference type="Pfam" id="PF23039">
    <property type="entry name" value="TMEM132_3rd"/>
    <property type="match status" value="1"/>
</dbReference>
<feature type="compositionally biased region" description="Basic and acidic residues" evidence="6">
    <location>
        <begin position="191"/>
        <end position="203"/>
    </location>
</feature>
<sequence>MILEEQLTVGLIWAGISSVDRMPSGSGEPECGAEGGCKSSSKVNEREMETPSAGSHRAIIATTTALELLQTPQQDAIISAWIQFSDGSVTPLNIYDPKDFTVTATSLDEAVVSTYQDSPMKWPVIIAEGEGQGALVKVEMVICEACQKSKRKSILAVGNGSIKVKFGQKDADQMGGRADNGQGEGNLENSASDRRQKAEDKAGQEGWKYNSASSDREEGAMRKVGTTTKTTITSRADGSKLSGGGGQVQNIPIDFTNFPAQVDLPGSGGESDLSQTPRGLTDLEIGMYALLGVFCLAILVFLINCVTFALKYSHKQVPAVEQGNMNHAHDWVWLGNEAELLQHHHLDNAAQQDECTTIIDKGEGHEESKYLLNGGCQKSIQGQRKQVKFTSFATVLPDAGSSPYSSSVLIGNEDNIKPTRDSDDEEDDEKKGKGCTLQYQHAVVRVLTHFVAEPSDPAGELRYMLGSDWQADITELVLDFFKVEDPRIAKLQDGRLLIGRELGITTIQAASADRGLGHRAQSDQRLESAHRLQQKVSFGAYFSDRLGMALEPGVSRSGQDSEILNTAILTGKAVAVPVKIVTVEEDGTVTEVEQVTGCQSADEDVVKVGTASLLVRGSSEMLKREEVPFYEIMQVDFEIDSFSSLLATQMFTWRVEYPGASMAGEAVDVVSTLYVSQKELAGIVPLAEMNVSSLTRCTYLSGSRTGLCSGACLSTWRPVNRAQFNQGVNFLSLKPSNAGTWDIRQESGMGKSAVSVRCQRKRTSSGNSSAIDTASFTQAGDSLLSTPRLSELSR</sequence>
<dbReference type="Pfam" id="PF23487">
    <property type="entry name" value="Ig_TMEM132_6th"/>
    <property type="match status" value="1"/>
</dbReference>
<feature type="domain" description="Transmembrane protein TMEM132 sixth" evidence="12">
    <location>
        <begin position="51"/>
        <end position="148"/>
    </location>
</feature>
<protein>
    <submittedName>
        <fullName evidence="13">Transmembrane protein 132C</fullName>
    </submittedName>
</protein>
<keyword evidence="14" id="KW-1185">Reference proteome</keyword>
<dbReference type="PANTHER" id="PTHR13388:SF28">
    <property type="entry name" value="TRANSMEMBRANE PROTEIN 132C"/>
    <property type="match status" value="1"/>
</dbReference>
<dbReference type="Pfam" id="PF16070">
    <property type="entry name" value="Ig_TMEM132_4th"/>
    <property type="match status" value="1"/>
</dbReference>
<dbReference type="Proteomes" id="UP000289886">
    <property type="component" value="Unassembled WGS sequence"/>
</dbReference>
<reference evidence="13 14" key="1">
    <citation type="submission" date="2019-01" db="EMBL/GenBank/DDBJ databases">
        <title>Draft Genome and Complete Hox-Cluster Characterization of the Sterlet Sturgeon (Acipenser ruthenus).</title>
        <authorList>
            <person name="Wei Q."/>
        </authorList>
    </citation>
    <scope>NUCLEOTIDE SEQUENCE [LARGE SCALE GENOMIC DNA]</scope>
    <source>
        <strain evidence="13">WHYD16114868_AA</strain>
        <tissue evidence="13">Blood</tissue>
    </source>
</reference>
<evidence type="ECO:0000256" key="6">
    <source>
        <dbReference type="SAM" id="MobiDB-lite"/>
    </source>
</evidence>
<keyword evidence="5 7" id="KW-0472">Membrane</keyword>
<comment type="caution">
    <text evidence="13">The sequence shown here is derived from an EMBL/GenBank/DDBJ whole genome shotgun (WGS) entry which is preliminary data.</text>
</comment>
<evidence type="ECO:0000313" key="13">
    <source>
        <dbReference type="EMBL" id="RXM93305.1"/>
    </source>
</evidence>
<proteinExistence type="inferred from homology"/>
<feature type="region of interest" description="Disordered" evidence="6">
    <location>
        <begin position="400"/>
        <end position="433"/>
    </location>
</feature>
<dbReference type="EMBL" id="SCEB01004816">
    <property type="protein sequence ID" value="RXM93305.1"/>
    <property type="molecule type" value="Genomic_DNA"/>
</dbReference>
<dbReference type="InterPro" id="IPR026307">
    <property type="entry name" value="TMEM132"/>
</dbReference>
<name>A0A444UYP9_ACIRT</name>
<organism evidence="13 14">
    <name type="scientific">Acipenser ruthenus</name>
    <name type="common">Sterlet sturgeon</name>
    <dbReference type="NCBI Taxonomy" id="7906"/>
    <lineage>
        <taxon>Eukaryota</taxon>
        <taxon>Metazoa</taxon>
        <taxon>Chordata</taxon>
        <taxon>Craniata</taxon>
        <taxon>Vertebrata</taxon>
        <taxon>Euteleostomi</taxon>
        <taxon>Actinopterygii</taxon>
        <taxon>Chondrostei</taxon>
        <taxon>Acipenseriformes</taxon>
        <taxon>Acipenseridae</taxon>
        <taxon>Acipenser</taxon>
    </lineage>
</organism>
<dbReference type="InterPro" id="IPR055423">
    <property type="entry name" value="Ig_TMEM132_5th"/>
</dbReference>
<evidence type="ECO:0000313" key="14">
    <source>
        <dbReference type="Proteomes" id="UP000289886"/>
    </source>
</evidence>
<dbReference type="Pfam" id="PF23486">
    <property type="entry name" value="Ig_TMEM132_5th"/>
    <property type="match status" value="1"/>
</dbReference>
<feature type="domain" description="Transmembrane protein TMEM132 cohesin-like" evidence="10">
    <location>
        <begin position="721"/>
        <end position="770"/>
    </location>
</feature>
<evidence type="ECO:0000259" key="10">
    <source>
        <dbReference type="Pfam" id="PF23039"/>
    </source>
</evidence>
<keyword evidence="3 7" id="KW-0812">Transmembrane</keyword>
<dbReference type="InterPro" id="IPR055424">
    <property type="entry name" value="Ig_TMEM132_6th"/>
</dbReference>
<evidence type="ECO:0000259" key="9">
    <source>
        <dbReference type="Pfam" id="PF16070"/>
    </source>
</evidence>
<dbReference type="PANTHER" id="PTHR13388">
    <property type="entry name" value="DETONATOR, ISOFORM E"/>
    <property type="match status" value="1"/>
</dbReference>
<dbReference type="InterPro" id="IPR031437">
    <property type="entry name" value="Ig_TMEM132_4th"/>
</dbReference>
<comment type="subcellular location">
    <subcellularLocation>
        <location evidence="1">Membrane</location>
        <topology evidence="1">Single-pass type I membrane protein</topology>
    </subcellularLocation>
</comment>
<keyword evidence="4 7" id="KW-1133">Transmembrane helix</keyword>
<evidence type="ECO:0000256" key="2">
    <source>
        <dbReference type="ARBA" id="ARBA00006166"/>
    </source>
</evidence>
<dbReference type="InterPro" id="IPR055421">
    <property type="entry name" value="TMEM132_3rd"/>
</dbReference>
<gene>
    <name evidence="13" type="ORF">EOD39_19221</name>
</gene>
<evidence type="ECO:0000256" key="4">
    <source>
        <dbReference type="ARBA" id="ARBA00022989"/>
    </source>
</evidence>
<dbReference type="AlphaFoldDB" id="A0A444UYP9"/>
<dbReference type="InterPro" id="IPR031436">
    <property type="entry name" value="TMEM132_C"/>
</dbReference>
<feature type="region of interest" description="Disordered" evidence="6">
    <location>
        <begin position="168"/>
        <end position="245"/>
    </location>
</feature>
<evidence type="ECO:0000256" key="1">
    <source>
        <dbReference type="ARBA" id="ARBA00004479"/>
    </source>
</evidence>
<comment type="similarity">
    <text evidence="2">Belongs to the TMEM132 family.</text>
</comment>
<feature type="domain" description="Transmembrane protein TMEM132 fifth" evidence="11">
    <location>
        <begin position="415"/>
        <end position="512"/>
    </location>
</feature>
<evidence type="ECO:0000259" key="11">
    <source>
        <dbReference type="Pfam" id="PF23486"/>
    </source>
</evidence>
<feature type="domain" description="Transmembrane protein family 132 fourth" evidence="9">
    <location>
        <begin position="557"/>
        <end position="611"/>
    </location>
</feature>
<dbReference type="Pfam" id="PF15706">
    <property type="entry name" value="TMEM132_C"/>
    <property type="match status" value="1"/>
</dbReference>
<evidence type="ECO:0000259" key="8">
    <source>
        <dbReference type="Pfam" id="PF15706"/>
    </source>
</evidence>
<evidence type="ECO:0000256" key="7">
    <source>
        <dbReference type="SAM" id="Phobius"/>
    </source>
</evidence>
<accession>A0A444UYP9</accession>
<evidence type="ECO:0000256" key="3">
    <source>
        <dbReference type="ARBA" id="ARBA00022692"/>
    </source>
</evidence>
<feature type="region of interest" description="Disordered" evidence="6">
    <location>
        <begin position="21"/>
        <end position="55"/>
    </location>
</feature>
<feature type="domain" description="Transmembrane protein TMEM132 C-terminal" evidence="8">
    <location>
        <begin position="257"/>
        <end position="339"/>
    </location>
</feature>